<accession>A0ABD3QCJ9</accession>
<feature type="transmembrane region" description="Helical" evidence="5">
    <location>
        <begin position="245"/>
        <end position="264"/>
    </location>
</feature>
<dbReference type="Pfam" id="PF01925">
    <property type="entry name" value="TauE"/>
    <property type="match status" value="1"/>
</dbReference>
<evidence type="ECO:0000256" key="3">
    <source>
        <dbReference type="ARBA" id="ARBA00022989"/>
    </source>
</evidence>
<dbReference type="Proteomes" id="UP001516023">
    <property type="component" value="Unassembled WGS sequence"/>
</dbReference>
<evidence type="ECO:0000256" key="2">
    <source>
        <dbReference type="ARBA" id="ARBA00022692"/>
    </source>
</evidence>
<feature type="transmembrane region" description="Helical" evidence="5">
    <location>
        <begin position="377"/>
        <end position="393"/>
    </location>
</feature>
<feature type="transmembrane region" description="Helical" evidence="5">
    <location>
        <begin position="559"/>
        <end position="584"/>
    </location>
</feature>
<evidence type="ECO:0008006" key="8">
    <source>
        <dbReference type="Google" id="ProtNLM"/>
    </source>
</evidence>
<sequence length="616" mass="68407">MTRSNFEHTLAQSYTFFFLILHLLRFSCVYAEEARCSSANEFYCPLCGGVQVSDCTACEGYIFSDQKYEICYDRKLFNVKSNQVGDPENHYPYLWFDIAASIIWFLVAGVAVSCGVGGGGIYVPMGMILLRFPPKPSAGLSQACIFGAGIGGLIINGRKRHPDRHIRDTKGLPSESCPGKIVPHERNMTHLEIEADRKLYLQGGDGRRRFYTRPVIDYDLVLFMAPMELAGAVLGVTIQRLLPDWLFLSFAAVVLGFTCYKTFIKFKNLHRLEKEHNEEIANKNKVSQEISAAVQEEEMKGHSSKMDHVCQQDDDSSVSEIHEELWPAVLSYDDDDSEIEDISRHPDPKVIPDDSRELETRRQLLQEDSVQLPKRKIAFLLLLWVGLSVIFLLKGDKGAISLVGITCQDPVYYVLVACQFLWTIGFGLVFARKIIKQTDARKVVNYPYNETDVLWDLKSVRDFAFAGFGGGFIAGVIGISSGYFTGPFMVYYGIHPSVATATCATKMMFTSSSVALLFVLSGLLPWEYALYFFLVCLCGAVFGKTVVDAYVKKTGMASILVGVLACVIGLSTMSIIVILFVNLAKANWCVDGFKEFCPVGNSGLSANCPANTIEAS</sequence>
<evidence type="ECO:0000256" key="5">
    <source>
        <dbReference type="SAM" id="Phobius"/>
    </source>
</evidence>
<comment type="caution">
    <text evidence="6">The sequence shown here is derived from an EMBL/GenBank/DDBJ whole genome shotgun (WGS) entry which is preliminary data.</text>
</comment>
<keyword evidence="3 5" id="KW-1133">Transmembrane helix</keyword>
<organism evidence="6 7">
    <name type="scientific">Cyclotella cryptica</name>
    <dbReference type="NCBI Taxonomy" id="29204"/>
    <lineage>
        <taxon>Eukaryota</taxon>
        <taxon>Sar</taxon>
        <taxon>Stramenopiles</taxon>
        <taxon>Ochrophyta</taxon>
        <taxon>Bacillariophyta</taxon>
        <taxon>Coscinodiscophyceae</taxon>
        <taxon>Thalassiosirophycidae</taxon>
        <taxon>Stephanodiscales</taxon>
        <taxon>Stephanodiscaceae</taxon>
        <taxon>Cyclotella</taxon>
    </lineage>
</organism>
<dbReference type="PANTHER" id="PTHR14255">
    <property type="entry name" value="CEREBLON"/>
    <property type="match status" value="1"/>
</dbReference>
<evidence type="ECO:0000313" key="7">
    <source>
        <dbReference type="Proteomes" id="UP001516023"/>
    </source>
</evidence>
<feature type="transmembrane region" description="Helical" evidence="5">
    <location>
        <begin position="463"/>
        <end position="486"/>
    </location>
</feature>
<dbReference type="EMBL" id="JABMIG020000049">
    <property type="protein sequence ID" value="KAL3798063.1"/>
    <property type="molecule type" value="Genomic_DNA"/>
</dbReference>
<dbReference type="PANTHER" id="PTHR14255:SF3">
    <property type="entry name" value="SULFITE EXPORTER TAUE_SAFE FAMILY PROTEIN 5-RELATED"/>
    <property type="match status" value="1"/>
</dbReference>
<feature type="transmembrane region" description="Helical" evidence="5">
    <location>
        <begin position="12"/>
        <end position="31"/>
    </location>
</feature>
<reference evidence="6 7" key="1">
    <citation type="journal article" date="2020" name="G3 (Bethesda)">
        <title>Improved Reference Genome for Cyclotella cryptica CCMP332, a Model for Cell Wall Morphogenesis, Salinity Adaptation, and Lipid Production in Diatoms (Bacillariophyta).</title>
        <authorList>
            <person name="Roberts W.R."/>
            <person name="Downey K.M."/>
            <person name="Ruck E.C."/>
            <person name="Traller J.C."/>
            <person name="Alverson A.J."/>
        </authorList>
    </citation>
    <scope>NUCLEOTIDE SEQUENCE [LARGE SCALE GENOMIC DNA]</scope>
    <source>
        <strain evidence="6 7">CCMP332</strain>
    </source>
</reference>
<dbReference type="GO" id="GO:0016020">
    <property type="term" value="C:membrane"/>
    <property type="evidence" value="ECO:0007669"/>
    <property type="project" value="UniProtKB-SubCell"/>
</dbReference>
<proteinExistence type="predicted"/>
<keyword evidence="2 5" id="KW-0812">Transmembrane</keyword>
<comment type="subcellular location">
    <subcellularLocation>
        <location evidence="1">Membrane</location>
        <topology evidence="1">Multi-pass membrane protein</topology>
    </subcellularLocation>
</comment>
<keyword evidence="4 5" id="KW-0472">Membrane</keyword>
<feature type="transmembrane region" description="Helical" evidence="5">
    <location>
        <begin position="137"/>
        <end position="157"/>
    </location>
</feature>
<keyword evidence="7" id="KW-1185">Reference proteome</keyword>
<feature type="transmembrane region" description="Helical" evidence="5">
    <location>
        <begin position="102"/>
        <end position="125"/>
    </location>
</feature>
<evidence type="ECO:0000313" key="6">
    <source>
        <dbReference type="EMBL" id="KAL3798063.1"/>
    </source>
</evidence>
<evidence type="ECO:0000256" key="4">
    <source>
        <dbReference type="ARBA" id="ARBA00023136"/>
    </source>
</evidence>
<protein>
    <recommendedName>
        <fullName evidence="8">Sulfite exporter TauE/SafE family protein</fullName>
    </recommendedName>
</protein>
<dbReference type="AlphaFoldDB" id="A0ABD3QCJ9"/>
<gene>
    <name evidence="6" type="ORF">HJC23_012354</name>
</gene>
<feature type="transmembrane region" description="Helical" evidence="5">
    <location>
        <begin position="413"/>
        <end position="431"/>
    </location>
</feature>
<feature type="transmembrane region" description="Helical" evidence="5">
    <location>
        <begin position="218"/>
        <end position="239"/>
    </location>
</feature>
<dbReference type="InterPro" id="IPR002781">
    <property type="entry name" value="TM_pro_TauE-like"/>
</dbReference>
<evidence type="ECO:0000256" key="1">
    <source>
        <dbReference type="ARBA" id="ARBA00004141"/>
    </source>
</evidence>
<name>A0ABD3QCJ9_9STRA</name>